<dbReference type="KEGG" id="ssai:N0B31_11860"/>
<protein>
    <submittedName>
        <fullName evidence="3">Alpha/beta hydrolase</fullName>
    </submittedName>
</protein>
<dbReference type="AlphaFoldDB" id="A0A9E7U345"/>
<dbReference type="InterPro" id="IPR000073">
    <property type="entry name" value="AB_hydrolase_1"/>
</dbReference>
<name>A0A9E7U345_9EURY</name>
<evidence type="ECO:0000313" key="3">
    <source>
        <dbReference type="EMBL" id="UWM52845.1"/>
    </source>
</evidence>
<evidence type="ECO:0000256" key="1">
    <source>
        <dbReference type="ARBA" id="ARBA00022801"/>
    </source>
</evidence>
<dbReference type="Gene3D" id="3.40.50.1820">
    <property type="entry name" value="alpha/beta hydrolase"/>
    <property type="match status" value="1"/>
</dbReference>
<organism evidence="3 4">
    <name type="scientific">Salinirubellus salinus</name>
    <dbReference type="NCBI Taxonomy" id="1364945"/>
    <lineage>
        <taxon>Archaea</taxon>
        <taxon>Methanobacteriati</taxon>
        <taxon>Methanobacteriota</taxon>
        <taxon>Stenosarchaea group</taxon>
        <taxon>Halobacteria</taxon>
        <taxon>Halobacteriales</taxon>
        <taxon>Natronomonadaceae</taxon>
        <taxon>Salinirubellus</taxon>
    </lineage>
</organism>
<dbReference type="RefSeq" id="WP_260591840.1">
    <property type="nucleotide sequence ID" value="NZ_CP104003.1"/>
</dbReference>
<dbReference type="Pfam" id="PF00561">
    <property type="entry name" value="Abhydrolase_1"/>
    <property type="match status" value="1"/>
</dbReference>
<evidence type="ECO:0000313" key="4">
    <source>
        <dbReference type="Proteomes" id="UP001057580"/>
    </source>
</evidence>
<evidence type="ECO:0000259" key="2">
    <source>
        <dbReference type="Pfam" id="PF00561"/>
    </source>
</evidence>
<dbReference type="Proteomes" id="UP001057580">
    <property type="component" value="Chromosome"/>
</dbReference>
<keyword evidence="1 3" id="KW-0378">Hydrolase</keyword>
<feature type="domain" description="AB hydrolase-1" evidence="2">
    <location>
        <begin position="34"/>
        <end position="283"/>
    </location>
</feature>
<accession>A0A9E7U345</accession>
<keyword evidence="4" id="KW-1185">Reference proteome</keyword>
<dbReference type="PRINTS" id="PR00111">
    <property type="entry name" value="ABHYDROLASE"/>
</dbReference>
<dbReference type="SUPFAM" id="SSF53474">
    <property type="entry name" value="alpha/beta-Hydrolases"/>
    <property type="match status" value="1"/>
</dbReference>
<dbReference type="PANTHER" id="PTHR43329">
    <property type="entry name" value="EPOXIDE HYDROLASE"/>
    <property type="match status" value="1"/>
</dbReference>
<dbReference type="GO" id="GO:0016787">
    <property type="term" value="F:hydrolase activity"/>
    <property type="evidence" value="ECO:0007669"/>
    <property type="project" value="UniProtKB-KW"/>
</dbReference>
<dbReference type="InterPro" id="IPR029058">
    <property type="entry name" value="AB_hydrolase_fold"/>
</dbReference>
<reference evidence="3" key="1">
    <citation type="submission" date="2022-09" db="EMBL/GenBank/DDBJ databases">
        <title>Diverse halophilic archaea isolated from saline environments.</title>
        <authorList>
            <person name="Cui H.-L."/>
        </authorList>
    </citation>
    <scope>NUCLEOTIDE SEQUENCE</scope>
    <source>
        <strain evidence="3">ZS-35-S2</strain>
    </source>
</reference>
<gene>
    <name evidence="3" type="ORF">N0B31_11860</name>
</gene>
<proteinExistence type="predicted"/>
<sequence length="296" mass="33277">MQSSTTAEEWTHDETTLSEVTLHHVTAGPEDGDLVVLFHGFPECWYAWRHQIPALADAGYRVVAPDLRGYGTSSRPERVGAYGLDHLSRDVRDLVEAFDRQSAHVVGHDWGGVVATATALYHPAVVDRLVVLNAPYPTNVTDQFSIRQALRSSYAAFFQLPSVPERLFRARDFALLERAFEDAAPGAYTESELAVYREAWSQPGALTAMLDYYRAFGRDTVRDLLGRDSAWTAGRRVNAPTLLLWGEKDRALGPEVREAFERAVPDCQTERYPTATHWLHAEFPDRVTGDLREFLD</sequence>
<dbReference type="PRINTS" id="PR00412">
    <property type="entry name" value="EPOXHYDRLASE"/>
</dbReference>
<dbReference type="GeneID" id="74943128"/>
<dbReference type="InterPro" id="IPR000639">
    <property type="entry name" value="Epox_hydrolase-like"/>
</dbReference>
<dbReference type="EMBL" id="CP104003">
    <property type="protein sequence ID" value="UWM52845.1"/>
    <property type="molecule type" value="Genomic_DNA"/>
</dbReference>